<protein>
    <submittedName>
        <fullName evidence="1">Uncharacterized protein</fullName>
    </submittedName>
</protein>
<gene>
    <name evidence="1" type="ORF">BaRGS_00030212</name>
</gene>
<comment type="caution">
    <text evidence="1">The sequence shown here is derived from an EMBL/GenBank/DDBJ whole genome shotgun (WGS) entry which is preliminary data.</text>
</comment>
<accession>A0ABD0JV39</accession>
<organism evidence="1 2">
    <name type="scientific">Batillaria attramentaria</name>
    <dbReference type="NCBI Taxonomy" id="370345"/>
    <lineage>
        <taxon>Eukaryota</taxon>
        <taxon>Metazoa</taxon>
        <taxon>Spiralia</taxon>
        <taxon>Lophotrochozoa</taxon>
        <taxon>Mollusca</taxon>
        <taxon>Gastropoda</taxon>
        <taxon>Caenogastropoda</taxon>
        <taxon>Sorbeoconcha</taxon>
        <taxon>Cerithioidea</taxon>
        <taxon>Batillariidae</taxon>
        <taxon>Batillaria</taxon>
    </lineage>
</organism>
<dbReference type="EMBL" id="JACVVK020000323">
    <property type="protein sequence ID" value="KAK7478540.1"/>
    <property type="molecule type" value="Genomic_DNA"/>
</dbReference>
<sequence length="122" mass="13504">MAMEHVVQVMKDHIKVMGQQKTKGVVLKKTGALAGIAQVCEQFSSQTGVIVRASGHSHPSALPDEQLLIDTLRRVKPFQHNPSRVISSMPRLTNSPVCKLKKEDLKTWITAKQLSFMSELGN</sequence>
<reference evidence="1 2" key="1">
    <citation type="journal article" date="2023" name="Sci. Data">
        <title>Genome assembly of the Korean intertidal mud-creeper Batillaria attramentaria.</title>
        <authorList>
            <person name="Patra A.K."/>
            <person name="Ho P.T."/>
            <person name="Jun S."/>
            <person name="Lee S.J."/>
            <person name="Kim Y."/>
            <person name="Won Y.J."/>
        </authorList>
    </citation>
    <scope>NUCLEOTIDE SEQUENCE [LARGE SCALE GENOMIC DNA]</scope>
    <source>
        <strain evidence="1">Wonlab-2016</strain>
    </source>
</reference>
<name>A0ABD0JV39_9CAEN</name>
<dbReference type="AlphaFoldDB" id="A0ABD0JV39"/>
<evidence type="ECO:0000313" key="1">
    <source>
        <dbReference type="EMBL" id="KAK7478540.1"/>
    </source>
</evidence>
<proteinExistence type="predicted"/>
<dbReference type="Proteomes" id="UP001519460">
    <property type="component" value="Unassembled WGS sequence"/>
</dbReference>
<keyword evidence="2" id="KW-1185">Reference proteome</keyword>
<evidence type="ECO:0000313" key="2">
    <source>
        <dbReference type="Proteomes" id="UP001519460"/>
    </source>
</evidence>